<comment type="caution">
    <text evidence="2">The sequence shown here is derived from an EMBL/GenBank/DDBJ whole genome shotgun (WGS) entry which is preliminary data.</text>
</comment>
<organism evidence="2">
    <name type="scientific">bioreactor metagenome</name>
    <dbReference type="NCBI Taxonomy" id="1076179"/>
    <lineage>
        <taxon>unclassified sequences</taxon>
        <taxon>metagenomes</taxon>
        <taxon>ecological metagenomes</taxon>
    </lineage>
</organism>
<protein>
    <submittedName>
        <fullName evidence="2">Uncharacterized protein</fullName>
    </submittedName>
</protein>
<reference evidence="2" key="1">
    <citation type="submission" date="2019-08" db="EMBL/GenBank/DDBJ databases">
        <authorList>
            <person name="Kucharzyk K."/>
            <person name="Murdoch R.W."/>
            <person name="Higgins S."/>
            <person name="Loffler F."/>
        </authorList>
    </citation>
    <scope>NUCLEOTIDE SEQUENCE</scope>
</reference>
<proteinExistence type="predicted"/>
<dbReference type="AlphaFoldDB" id="A0A644X183"/>
<name>A0A644X183_9ZZZZ</name>
<sequence>MTRQDNFTTVEPMTEAEAMQAARENMVYLEQFAYLVWNLNEKMPFSEARKKAIKVAEEKGDDFVHYAVPEEIYPPETMLAYCFPELSEKNIAAVLKWKRKRDRARMRSEGRRSRSKRLWRIFGEAHWRCRRLCLSEQGFVSEEAELWTESFMRGTGETTGEETSPGEHLHTLERSVKVSVVFQHMINRRYSGRRFCRPMRATYRPRTSSRSRRSPVRSAAKSGGDDNGGDGDSDQGEPPKPSHKGRAIPLAPIQARQFLLTHKPNSLSPSRTPHPCHWCMDWRWAV</sequence>
<dbReference type="EMBL" id="VSSQ01001629">
    <property type="protein sequence ID" value="MPM09925.1"/>
    <property type="molecule type" value="Genomic_DNA"/>
</dbReference>
<feature type="region of interest" description="Disordered" evidence="1">
    <location>
        <begin position="201"/>
        <end position="249"/>
    </location>
</feature>
<accession>A0A644X183</accession>
<evidence type="ECO:0000313" key="2">
    <source>
        <dbReference type="EMBL" id="MPM09925.1"/>
    </source>
</evidence>
<evidence type="ECO:0000256" key="1">
    <source>
        <dbReference type="SAM" id="MobiDB-lite"/>
    </source>
</evidence>
<gene>
    <name evidence="2" type="ORF">SDC9_56249</name>
</gene>